<dbReference type="GO" id="GO:0004198">
    <property type="term" value="F:calcium-dependent cysteine-type endopeptidase activity"/>
    <property type="evidence" value="ECO:0007669"/>
    <property type="project" value="InterPro"/>
</dbReference>
<evidence type="ECO:0000256" key="2">
    <source>
        <dbReference type="PROSITE-ProRule" id="PRU00239"/>
    </source>
</evidence>
<feature type="compositionally biased region" description="Low complexity" evidence="4">
    <location>
        <begin position="460"/>
        <end position="475"/>
    </location>
</feature>
<organism evidence="6 7">
    <name type="scientific">Pseudocohnilembus persalinus</name>
    <name type="common">Ciliate</name>
    <dbReference type="NCBI Taxonomy" id="266149"/>
    <lineage>
        <taxon>Eukaryota</taxon>
        <taxon>Sar</taxon>
        <taxon>Alveolata</taxon>
        <taxon>Ciliophora</taxon>
        <taxon>Intramacronucleata</taxon>
        <taxon>Oligohymenophorea</taxon>
        <taxon>Scuticociliatia</taxon>
        <taxon>Philasterida</taxon>
        <taxon>Pseudocohnilembidae</taxon>
        <taxon>Pseudocohnilembus</taxon>
    </lineage>
</organism>
<feature type="coiled-coil region" evidence="3">
    <location>
        <begin position="1617"/>
        <end position="1693"/>
    </location>
</feature>
<proteinExistence type="predicted"/>
<feature type="domain" description="Calpain catalytic" evidence="5">
    <location>
        <begin position="1099"/>
        <end position="1440"/>
    </location>
</feature>
<dbReference type="GO" id="GO:0006508">
    <property type="term" value="P:proteolysis"/>
    <property type="evidence" value="ECO:0007669"/>
    <property type="project" value="InterPro"/>
</dbReference>
<feature type="region of interest" description="Disordered" evidence="4">
    <location>
        <begin position="442"/>
        <end position="484"/>
    </location>
</feature>
<comment type="caution">
    <text evidence="6">The sequence shown here is derived from an EMBL/GenBank/DDBJ whole genome shotgun (WGS) entry which is preliminary data.</text>
</comment>
<evidence type="ECO:0000256" key="3">
    <source>
        <dbReference type="SAM" id="Coils"/>
    </source>
</evidence>
<dbReference type="InterPro" id="IPR003409">
    <property type="entry name" value="MORN"/>
</dbReference>
<dbReference type="SUPFAM" id="SSF54001">
    <property type="entry name" value="Cysteine proteinases"/>
    <property type="match status" value="2"/>
</dbReference>
<feature type="compositionally biased region" description="Low complexity" evidence="4">
    <location>
        <begin position="1987"/>
        <end position="1999"/>
    </location>
</feature>
<gene>
    <name evidence="6" type="ORF">PPERSA_05613</name>
</gene>
<dbReference type="PANTHER" id="PTHR23084:SF179">
    <property type="entry name" value="OS10G0565000 PROTEIN"/>
    <property type="match status" value="1"/>
</dbReference>
<feature type="domain" description="Calpain catalytic" evidence="5">
    <location>
        <begin position="33"/>
        <end position="353"/>
    </location>
</feature>
<dbReference type="Gene3D" id="2.20.110.10">
    <property type="entry name" value="Histone H3 K4-specific methyltransferase SET7/9 N-terminal domain"/>
    <property type="match status" value="2"/>
</dbReference>
<dbReference type="InParanoid" id="A0A0V0QG60"/>
<dbReference type="Pfam" id="PF02493">
    <property type="entry name" value="MORN"/>
    <property type="match status" value="6"/>
</dbReference>
<accession>A0A0V0QG60</accession>
<evidence type="ECO:0000313" key="7">
    <source>
        <dbReference type="Proteomes" id="UP000054937"/>
    </source>
</evidence>
<evidence type="ECO:0000256" key="1">
    <source>
        <dbReference type="ARBA" id="ARBA00022737"/>
    </source>
</evidence>
<dbReference type="InterPro" id="IPR038765">
    <property type="entry name" value="Papain-like_cys_pep_sf"/>
</dbReference>
<feature type="region of interest" description="Disordered" evidence="4">
    <location>
        <begin position="1942"/>
        <end position="2027"/>
    </location>
</feature>
<feature type="region of interest" description="Disordered" evidence="4">
    <location>
        <begin position="1541"/>
        <end position="1568"/>
    </location>
</feature>
<dbReference type="SMART" id="SM00230">
    <property type="entry name" value="CysPc"/>
    <property type="match status" value="1"/>
</dbReference>
<evidence type="ECO:0000256" key="4">
    <source>
        <dbReference type="SAM" id="MobiDB-lite"/>
    </source>
</evidence>
<sequence>MKHKIMREESGFPPEELDAYKQKIDECGIFGDQFEDQNFPSIEQSINQNMQVEQQRELPPIDFHRISELQQFKKKLEQQNKNLFEKPIEPGQIVYNKCSDQQLLACIESLSRFPQLLQKVFTIKYELENVCFITLRLYSKGQWLEQVIDDFVPCYKVSRECVFANTQYNDLGWIGLQKVFSKYFGSYLYFYEPNFPKMASQYLQMMTGLPCKTITWNSLDISEDSHNQAPKKLKAKIFDKINSQKNQSKVGIAYLNKEYANMYGFSENTAYSIIDKLKLEDDSDNQGKESMYILLHNNVPEFKIESKSYNKNKLWERPEMKAFYKKNNMTKLGDKFMMLEIDEFLRQFNEINLLIGQPMMVQNNQLIEAEIKDYVHTDNRFYFKFQLSLPQRILINVQQHSKNNDEYLPVRMVLAKEIGTYLNNKAEFIKQKFVTDMVKQNQEGNLKKKKDKNRSSIQKSSRNIESQSQIQNQSQLAESKKQDNEQLKKKQLKYQYVFGKGQLKKENMYKYINLEAGSYVILIQAEGPDTKSESQKNQTMQKINFTMSLFTESLLKISKFQENENFLRNLYEQCIISAEQKVLESEGVQIEHFTRSDLQEREQGCNDLINTQYFLYKEGTYLQYLQNQSSEQSSKSWRQKLYFRTENMKILDQPDPHKVDLYLLPGTESLIIIQQIGAKPFKLEGGEGICIIEKIGKNKNQDLYKLGTSDNITKNDNMHEKYMASGNLAELDQEQQDDIYHKLNKSFQLKKMIQNDGLQRTATQITDSKKSYKGQILNGKKDGKGIEIDQIQKTQYVGYWQQNKYHGEGTLYYQNTNCYFKGYWEYNEKKNGQEIFPNGDQYEGEYKNNKFHGFGILHNKYLGYRYEGNFQNGKRDGYGKEFHRDLSVYEGNFKNNQKNGKGKHIYRNNSYYEGDFCNGIPQGYGLHVAYDKKSSKTLINNYCRKEIINKENSLDPQQNIQKPEEIDINNNENQKQLIQNINEDDQAEYYYEGEYQQGYRFGIGRYCEADGSYYYCNWEFDKKIGEILYYSAVKHEWLIFKYQKKENEDIKNNVDIQDKNPFEIIDQIMIVKEQQQGFPSLQFDAYKPKIEECGISGELFEDPYLLPVEESIQIPQEDLKQLSIPAIEFIRITEYQNSKYQNTIPQLFTYPIKPMTLSVTDQCDYQLLSCLESLCYTPNLLQKIFSPKYELDMIRFMTIKLFFDGQWREIVIDDFMPCLKIHKNSVFGNVSPFFEYGWFAVQKAFCKYKKSFFYYSKLKYPKCAEEYLELLTGLPTKTINWENIEDSHKLKIIEDKIWKYISSEKKNTKVRIAYLKEAAAKAYEVPKNYAYNIIDFVQLQEEIQGYSKSLEFNFLLLYTIDPDNKIRNENEMILMKNQKIIQMIERNLENNQQFIDDNEQNLEYQQEAQNIQNQRQLNKHQNFFVLGFRDFFQRFSQMTVILGQIKFQKSKFKGKNNTDNIELLQDQQDYYPTRIVLAQKRETKKPFKIEIQKTHANIDIDKYKQMVQLYEEKNNTKNPHQENLSDDLDDAEKLEGEMEQFQQKINPDKALQKQNTYMSEESQKSSEKFKDIFNSQSEYFKKDSVLENQLQQQSEQIQPRKGQPKLQSIFRKKIDKKEKKQQKKVEFQDQLIQLKETQKKSNKLLLAKTIAKLLPIEDQSLIENQIKQERQKMKEINKKIQETQLIYEQSQKKREMPYNYIYAKGQRQTKNMTQNLFLDRGSYIFMIQCEGPPIDKKKDDSKKNKGKKSFMLDFSFSIFSDQLIKINILPDVENFEKYIYEQCILEAEKIYSLQQSNQMNGKLQKFSKKYEYFIKNDLTDREDGSNDLIINQLFIKKEGTFLQYFKNKSKDKEAKIWRQKLYFKNENMIIYFQNQIVENQKIDISLWPQQEALVIIQQINGKPYKFEGGEGICIIDKIKNDSENEDEELEKIEHKQQQQLIENTDTQKQEASIQLNQKKQPENKESSSAGIKSLLKNKIKLKKKNQDQNQNQSDTLQQKTINLNQVHISNSNSQEQSLSSILKNKKR</sequence>
<evidence type="ECO:0000313" key="6">
    <source>
        <dbReference type="EMBL" id="KRX01213.1"/>
    </source>
</evidence>
<comment type="caution">
    <text evidence="2">Lacks conserved residue(s) required for the propagation of feature annotation.</text>
</comment>
<keyword evidence="1" id="KW-0677">Repeat</keyword>
<dbReference type="SUPFAM" id="SSF82185">
    <property type="entry name" value="Histone H3 K4-specific methyltransferase SET7/9 N-terminal domain"/>
    <property type="match status" value="2"/>
</dbReference>
<dbReference type="EMBL" id="LDAU01000174">
    <property type="protein sequence ID" value="KRX01213.1"/>
    <property type="molecule type" value="Genomic_DNA"/>
</dbReference>
<dbReference type="PROSITE" id="PS50203">
    <property type="entry name" value="CALPAIN_CAT"/>
    <property type="match status" value="2"/>
</dbReference>
<feature type="compositionally biased region" description="Polar residues" evidence="4">
    <location>
        <begin position="1942"/>
        <end position="1958"/>
    </location>
</feature>
<protein>
    <recommendedName>
        <fullName evidence="5">Calpain catalytic domain-containing protein</fullName>
    </recommendedName>
</protein>
<dbReference type="SMART" id="SM00698">
    <property type="entry name" value="MORN"/>
    <property type="match status" value="7"/>
</dbReference>
<feature type="compositionally biased region" description="Low complexity" evidence="4">
    <location>
        <begin position="2008"/>
        <end position="2027"/>
    </location>
</feature>
<keyword evidence="7" id="KW-1185">Reference proteome</keyword>
<reference evidence="6 7" key="1">
    <citation type="journal article" date="2015" name="Sci. Rep.">
        <title>Genome of the facultative scuticociliatosis pathogen Pseudocohnilembus persalinus provides insight into its virulence through horizontal gene transfer.</title>
        <authorList>
            <person name="Xiong J."/>
            <person name="Wang G."/>
            <person name="Cheng J."/>
            <person name="Tian M."/>
            <person name="Pan X."/>
            <person name="Warren A."/>
            <person name="Jiang C."/>
            <person name="Yuan D."/>
            <person name="Miao W."/>
        </authorList>
    </citation>
    <scope>NUCLEOTIDE SEQUENCE [LARGE SCALE GENOMIC DNA]</scope>
    <source>
        <strain evidence="6">36N120E</strain>
    </source>
</reference>
<evidence type="ECO:0000259" key="5">
    <source>
        <dbReference type="PROSITE" id="PS50203"/>
    </source>
</evidence>
<dbReference type="PANTHER" id="PTHR23084">
    <property type="entry name" value="PHOSPHATIDYLINOSITOL-4-PHOSPHATE 5-KINASE RELATED"/>
    <property type="match status" value="1"/>
</dbReference>
<name>A0A0V0QG60_PSEPJ</name>
<dbReference type="Proteomes" id="UP000054937">
    <property type="component" value="Unassembled WGS sequence"/>
</dbReference>
<keyword evidence="3" id="KW-0175">Coiled coil</keyword>
<dbReference type="InterPro" id="IPR001300">
    <property type="entry name" value="Peptidase_C2_calpain_cat"/>
</dbReference>
<dbReference type="OrthoDB" id="290473at2759"/>